<comment type="subcellular location">
    <subcellularLocation>
        <location evidence="1">Cell membrane</location>
        <topology evidence="1">Multi-pass membrane protein</topology>
    </subcellularLocation>
</comment>
<dbReference type="GO" id="GO:0005886">
    <property type="term" value="C:plasma membrane"/>
    <property type="evidence" value="ECO:0007669"/>
    <property type="project" value="UniProtKB-SubCell"/>
</dbReference>
<accession>A0A2V3W1M1</accession>
<keyword evidence="6 9" id="KW-1133">Transmembrane helix</keyword>
<feature type="transmembrane region" description="Helical" evidence="9">
    <location>
        <begin position="188"/>
        <end position="207"/>
    </location>
</feature>
<dbReference type="OrthoDB" id="9806929at2"/>
<evidence type="ECO:0000313" key="12">
    <source>
        <dbReference type="Proteomes" id="UP000247922"/>
    </source>
</evidence>
<evidence type="ECO:0000256" key="9">
    <source>
        <dbReference type="SAM" id="Phobius"/>
    </source>
</evidence>
<evidence type="ECO:0000256" key="5">
    <source>
        <dbReference type="ARBA" id="ARBA00022692"/>
    </source>
</evidence>
<evidence type="ECO:0000256" key="7">
    <source>
        <dbReference type="ARBA" id="ARBA00023136"/>
    </source>
</evidence>
<evidence type="ECO:0000256" key="8">
    <source>
        <dbReference type="SAM" id="MobiDB-lite"/>
    </source>
</evidence>
<sequence>MKRTDILTPIGIVLGLLMIAFGILSSSGSIGGVIAFIQIPSLVIVFGGLAAAILINFNIDQVKSMGRVVKESFNKTDQDLSELISLFERLSERARREGLLALETELEEVTDPFIKKGVLLAIDGIEPEVIHDIMSAEITAMEDRHAKGRVILEKAGDYAPAWGMIGTLIGLVLMLNDLNDPTTLGPQMAVALLTTFYGAVLANLVFIPMAGKLESKTEQEVFMKQIVIEGVIGVQSGQNPRILKEKLSAFLSDDMRKRRSEDSDDSLEGAADEAS</sequence>
<evidence type="ECO:0000259" key="10">
    <source>
        <dbReference type="Pfam" id="PF01618"/>
    </source>
</evidence>
<name>A0A2V3W1M1_9BACI</name>
<dbReference type="InterPro" id="IPR047055">
    <property type="entry name" value="MotA-like"/>
</dbReference>
<protein>
    <submittedName>
        <fullName evidence="11">Chemotaxis protein MotA</fullName>
    </submittedName>
</protein>
<evidence type="ECO:0000313" key="11">
    <source>
        <dbReference type="EMBL" id="PXW88167.1"/>
    </source>
</evidence>
<keyword evidence="5 9" id="KW-0812">Transmembrane</keyword>
<feature type="transmembrane region" description="Helical" evidence="9">
    <location>
        <begin position="30"/>
        <end position="57"/>
    </location>
</feature>
<evidence type="ECO:0000256" key="1">
    <source>
        <dbReference type="ARBA" id="ARBA00004651"/>
    </source>
</evidence>
<dbReference type="Pfam" id="PF01618">
    <property type="entry name" value="MotA_ExbB"/>
    <property type="match status" value="1"/>
</dbReference>
<comment type="similarity">
    <text evidence="2">Belongs to the MotA family.</text>
</comment>
<dbReference type="PROSITE" id="PS01307">
    <property type="entry name" value="MOTA"/>
    <property type="match status" value="1"/>
</dbReference>
<dbReference type="Proteomes" id="UP000247922">
    <property type="component" value="Unassembled WGS sequence"/>
</dbReference>
<dbReference type="GO" id="GO:0071978">
    <property type="term" value="P:bacterial-type flagellum-dependent swarming motility"/>
    <property type="evidence" value="ECO:0007669"/>
    <property type="project" value="InterPro"/>
</dbReference>
<dbReference type="AlphaFoldDB" id="A0A2V3W1M1"/>
<dbReference type="InterPro" id="IPR000540">
    <property type="entry name" value="Flag_MotA_CS"/>
</dbReference>
<dbReference type="PANTHER" id="PTHR30433:SF2">
    <property type="entry name" value="MOTILITY PROTEIN A"/>
    <property type="match status" value="1"/>
</dbReference>
<organism evidence="11 12">
    <name type="scientific">Streptohalobacillus salinus</name>
    <dbReference type="NCBI Taxonomy" id="621096"/>
    <lineage>
        <taxon>Bacteria</taxon>
        <taxon>Bacillati</taxon>
        <taxon>Bacillota</taxon>
        <taxon>Bacilli</taxon>
        <taxon>Bacillales</taxon>
        <taxon>Bacillaceae</taxon>
        <taxon>Streptohalobacillus</taxon>
    </lineage>
</organism>
<evidence type="ECO:0000256" key="6">
    <source>
        <dbReference type="ARBA" id="ARBA00022989"/>
    </source>
</evidence>
<comment type="caution">
    <text evidence="11">The sequence shown here is derived from an EMBL/GenBank/DDBJ whole genome shotgun (WGS) entry which is preliminary data.</text>
</comment>
<dbReference type="EMBL" id="QJJR01000014">
    <property type="protein sequence ID" value="PXW88167.1"/>
    <property type="molecule type" value="Genomic_DNA"/>
</dbReference>
<dbReference type="GO" id="GO:0006935">
    <property type="term" value="P:chemotaxis"/>
    <property type="evidence" value="ECO:0007669"/>
    <property type="project" value="InterPro"/>
</dbReference>
<keyword evidence="7 9" id="KW-0472">Membrane</keyword>
<dbReference type="NCBIfam" id="NF005383">
    <property type="entry name" value="PRK06926.1"/>
    <property type="match status" value="1"/>
</dbReference>
<keyword evidence="12" id="KW-1185">Reference proteome</keyword>
<dbReference type="InterPro" id="IPR002898">
    <property type="entry name" value="MotA_ExbB_proton_chnl"/>
</dbReference>
<keyword evidence="3" id="KW-0813">Transport</keyword>
<gene>
    <name evidence="11" type="ORF">DES38_11430</name>
</gene>
<evidence type="ECO:0000256" key="3">
    <source>
        <dbReference type="ARBA" id="ARBA00022448"/>
    </source>
</evidence>
<feature type="transmembrane region" description="Helical" evidence="9">
    <location>
        <begin position="158"/>
        <end position="176"/>
    </location>
</feature>
<feature type="domain" description="MotA/TolQ/ExbB proton channel" evidence="10">
    <location>
        <begin position="107"/>
        <end position="221"/>
    </location>
</feature>
<evidence type="ECO:0000256" key="4">
    <source>
        <dbReference type="ARBA" id="ARBA00022475"/>
    </source>
</evidence>
<reference evidence="11 12" key="1">
    <citation type="submission" date="2018-05" db="EMBL/GenBank/DDBJ databases">
        <title>Genomic Encyclopedia of Type Strains, Phase IV (KMG-IV): sequencing the most valuable type-strain genomes for metagenomic binning, comparative biology and taxonomic classification.</title>
        <authorList>
            <person name="Goeker M."/>
        </authorList>
    </citation>
    <scope>NUCLEOTIDE SEQUENCE [LARGE SCALE GENOMIC DNA]</scope>
    <source>
        <strain evidence="11 12">DSM 22440</strain>
    </source>
</reference>
<proteinExistence type="inferred from homology"/>
<feature type="region of interest" description="Disordered" evidence="8">
    <location>
        <begin position="254"/>
        <end position="275"/>
    </location>
</feature>
<evidence type="ECO:0000256" key="2">
    <source>
        <dbReference type="ARBA" id="ARBA00008038"/>
    </source>
</evidence>
<keyword evidence="4" id="KW-1003">Cell membrane</keyword>
<feature type="compositionally biased region" description="Acidic residues" evidence="8">
    <location>
        <begin position="262"/>
        <end position="275"/>
    </location>
</feature>
<dbReference type="RefSeq" id="WP_110251983.1">
    <property type="nucleotide sequence ID" value="NZ_QJJR01000014.1"/>
</dbReference>
<dbReference type="PANTHER" id="PTHR30433">
    <property type="entry name" value="CHEMOTAXIS PROTEIN MOTA"/>
    <property type="match status" value="1"/>
</dbReference>
<feature type="transmembrane region" description="Helical" evidence="9">
    <location>
        <begin position="7"/>
        <end position="24"/>
    </location>
</feature>